<dbReference type="Proteomes" id="UP000244090">
    <property type="component" value="Unassembled WGS sequence"/>
</dbReference>
<dbReference type="AlphaFoldDB" id="A0A2T6BQI2"/>
<evidence type="ECO:0000313" key="1">
    <source>
        <dbReference type="EMBL" id="PTX58227.1"/>
    </source>
</evidence>
<evidence type="ECO:0000313" key="2">
    <source>
        <dbReference type="Proteomes" id="UP000244090"/>
    </source>
</evidence>
<protein>
    <submittedName>
        <fullName evidence="1">Uncharacterized protein</fullName>
    </submittedName>
</protein>
<name>A0A2T6BQI2_9FLAO</name>
<accession>A0A2T6BQI2</accession>
<gene>
    <name evidence="1" type="ORF">C8N46_1173</name>
</gene>
<proteinExistence type="predicted"/>
<comment type="caution">
    <text evidence="1">The sequence shown here is derived from an EMBL/GenBank/DDBJ whole genome shotgun (WGS) entry which is preliminary data.</text>
</comment>
<dbReference type="EMBL" id="QBKT01000017">
    <property type="protein sequence ID" value="PTX58227.1"/>
    <property type="molecule type" value="Genomic_DNA"/>
</dbReference>
<sequence>MKKRTLKSLELNKRTISSFTAGKTKGGTSPILTPIILVEGGELATIIVAEPPPMESLVSCGSSSVDTCED</sequence>
<reference evidence="1 2" key="1">
    <citation type="submission" date="2018-04" db="EMBL/GenBank/DDBJ databases">
        <title>Genomic Encyclopedia of Archaeal and Bacterial Type Strains, Phase II (KMG-II): from individual species to whole genera.</title>
        <authorList>
            <person name="Goeker M."/>
        </authorList>
    </citation>
    <scope>NUCLEOTIDE SEQUENCE [LARGE SCALE GENOMIC DNA]</scope>
    <source>
        <strain evidence="1 2">DSM 25731</strain>
    </source>
</reference>
<dbReference type="RefSeq" id="WP_108116866.1">
    <property type="nucleotide sequence ID" value="NZ_QBKT01000017.1"/>
</dbReference>
<organism evidence="1 2">
    <name type="scientific">Kordia periserrulae</name>
    <dbReference type="NCBI Taxonomy" id="701523"/>
    <lineage>
        <taxon>Bacteria</taxon>
        <taxon>Pseudomonadati</taxon>
        <taxon>Bacteroidota</taxon>
        <taxon>Flavobacteriia</taxon>
        <taxon>Flavobacteriales</taxon>
        <taxon>Flavobacteriaceae</taxon>
        <taxon>Kordia</taxon>
    </lineage>
</organism>
<keyword evidence="2" id="KW-1185">Reference proteome</keyword>